<dbReference type="AlphaFoldDB" id="A0A317EIU2"/>
<dbReference type="EMBL" id="QGNZ01000005">
    <property type="protein sequence ID" value="PWS26047.1"/>
    <property type="molecule type" value="Genomic_DNA"/>
</dbReference>
<dbReference type="Proteomes" id="UP000245379">
    <property type="component" value="Unassembled WGS sequence"/>
</dbReference>
<protein>
    <submittedName>
        <fullName evidence="1">Uncharacterized protein</fullName>
    </submittedName>
</protein>
<evidence type="ECO:0000313" key="2">
    <source>
        <dbReference type="Proteomes" id="UP000245379"/>
    </source>
</evidence>
<organism evidence="1 2">
    <name type="scientific">Pedobacter yonginense</name>
    <dbReference type="NCBI Taxonomy" id="651869"/>
    <lineage>
        <taxon>Bacteria</taxon>
        <taxon>Pseudomonadati</taxon>
        <taxon>Bacteroidota</taxon>
        <taxon>Sphingobacteriia</taxon>
        <taxon>Sphingobacteriales</taxon>
        <taxon>Sphingobacteriaceae</taxon>
        <taxon>Pedobacter</taxon>
    </lineage>
</organism>
<name>A0A317EIU2_9SPHI</name>
<keyword evidence="2" id="KW-1185">Reference proteome</keyword>
<evidence type="ECO:0000313" key="1">
    <source>
        <dbReference type="EMBL" id="PWS26047.1"/>
    </source>
</evidence>
<reference evidence="1 2" key="1">
    <citation type="submission" date="2018-05" db="EMBL/GenBank/DDBJ databases">
        <title>Pedobacter paludis sp. nov., isolated from wetland soil.</title>
        <authorList>
            <person name="Zhang Y."/>
            <person name="Wang G."/>
        </authorList>
    </citation>
    <scope>NUCLEOTIDE SEQUENCE [LARGE SCALE GENOMIC DNA]</scope>
    <source>
        <strain evidence="1 2">KCTC22721</strain>
    </source>
</reference>
<accession>A0A317EIU2</accession>
<comment type="caution">
    <text evidence="1">The sequence shown here is derived from an EMBL/GenBank/DDBJ whole genome shotgun (WGS) entry which is preliminary data.</text>
</comment>
<proteinExistence type="predicted"/>
<sequence>MTDCLFSIRDGFKVLFPEFISGSWLVLKGIFITQNSPKHSVERLKTLQIQSVRKPFNPSTLQHLNNQKLGESNNLHTFEWS</sequence>
<gene>
    <name evidence="1" type="ORF">DHW03_18550</name>
</gene>